<sequence>MSTRARHTHEPSPHHSCALTGEIVSARNGLRLDMLRPGLADHIRALHPEIAPDAYISRKALAKERSAYIAATLKAERGDLSELDHDVIASLAANDILTENIEDEIESGRSFGERAADAIASFGGSWTFIISFMVFINLWMALNIAGLMGAFDPYPFILLNLVLSCVAALQAPVIMMSQKRQEAKDRRRSENDYRVNLKAELEIRHLHEKIDHMLTRQWERLAEIQAIQIELMEDLASRRR</sequence>
<keyword evidence="1" id="KW-1133">Transmembrane helix</keyword>
<evidence type="ECO:0000256" key="1">
    <source>
        <dbReference type="SAM" id="Phobius"/>
    </source>
</evidence>
<proteinExistence type="predicted"/>
<dbReference type="RefSeq" id="WP_091442615.1">
    <property type="nucleotide sequence ID" value="NZ_FMTP01000006.1"/>
</dbReference>
<name>A0A1G4UBW0_9HYPH</name>
<keyword evidence="1" id="KW-0472">Membrane</keyword>
<protein>
    <submittedName>
        <fullName evidence="2">Uncharacterized membrane protein</fullName>
    </submittedName>
</protein>
<dbReference type="Proteomes" id="UP000198889">
    <property type="component" value="Unassembled WGS sequence"/>
</dbReference>
<feature type="transmembrane region" description="Helical" evidence="1">
    <location>
        <begin position="119"/>
        <end position="142"/>
    </location>
</feature>
<reference evidence="3" key="1">
    <citation type="submission" date="2016-10" db="EMBL/GenBank/DDBJ databases">
        <authorList>
            <person name="Varghese N."/>
            <person name="Submissions S."/>
        </authorList>
    </citation>
    <scope>NUCLEOTIDE SEQUENCE [LARGE SCALE GENOMIC DNA]</scope>
    <source>
        <strain evidence="3">CGMCC 1.1761</strain>
    </source>
</reference>
<dbReference type="AlphaFoldDB" id="A0A1G4UBW0"/>
<organism evidence="2 3">
    <name type="scientific">Ancylobacter rudongensis</name>
    <dbReference type="NCBI Taxonomy" id="177413"/>
    <lineage>
        <taxon>Bacteria</taxon>
        <taxon>Pseudomonadati</taxon>
        <taxon>Pseudomonadota</taxon>
        <taxon>Alphaproteobacteria</taxon>
        <taxon>Hyphomicrobiales</taxon>
        <taxon>Xanthobacteraceae</taxon>
        <taxon>Ancylobacter</taxon>
    </lineage>
</organism>
<dbReference type="PANTHER" id="PTHR41386:SF1">
    <property type="entry name" value="MEMBRANE PROTEIN"/>
    <property type="match status" value="1"/>
</dbReference>
<evidence type="ECO:0000313" key="2">
    <source>
        <dbReference type="EMBL" id="SCW91047.1"/>
    </source>
</evidence>
<dbReference type="InterPro" id="IPR010406">
    <property type="entry name" value="DUF1003"/>
</dbReference>
<dbReference type="STRING" id="177413.SAMN05660859_3691"/>
<evidence type="ECO:0000313" key="3">
    <source>
        <dbReference type="Proteomes" id="UP000198889"/>
    </source>
</evidence>
<dbReference type="EMBL" id="FMTP01000006">
    <property type="protein sequence ID" value="SCW91047.1"/>
    <property type="molecule type" value="Genomic_DNA"/>
</dbReference>
<dbReference type="PANTHER" id="PTHR41386">
    <property type="entry name" value="INTEGRAL MEMBRANE PROTEIN-RELATED"/>
    <property type="match status" value="1"/>
</dbReference>
<feature type="transmembrane region" description="Helical" evidence="1">
    <location>
        <begin position="154"/>
        <end position="177"/>
    </location>
</feature>
<keyword evidence="3" id="KW-1185">Reference proteome</keyword>
<accession>A0A1G4UBW0</accession>
<gene>
    <name evidence="2" type="ORF">SAMN05660859_3691</name>
</gene>
<dbReference type="Pfam" id="PF06210">
    <property type="entry name" value="DUF1003"/>
    <property type="match status" value="1"/>
</dbReference>
<keyword evidence="1" id="KW-0812">Transmembrane</keyword>